<dbReference type="PANTHER" id="PTHR21310:SF57">
    <property type="entry name" value="BLR2944 PROTEIN"/>
    <property type="match status" value="1"/>
</dbReference>
<dbReference type="Pfam" id="PF01636">
    <property type="entry name" value="APH"/>
    <property type="match status" value="1"/>
</dbReference>
<dbReference type="Proteomes" id="UP000319257">
    <property type="component" value="Unassembled WGS sequence"/>
</dbReference>
<dbReference type="OrthoDB" id="10003767at2759"/>
<protein>
    <recommendedName>
        <fullName evidence="1">Aminoglycoside phosphotransferase domain-containing protein</fullName>
    </recommendedName>
</protein>
<keyword evidence="3" id="KW-1185">Reference proteome</keyword>
<organism evidence="2 3">
    <name type="scientific">Thyridium curvatum</name>
    <dbReference type="NCBI Taxonomy" id="1093900"/>
    <lineage>
        <taxon>Eukaryota</taxon>
        <taxon>Fungi</taxon>
        <taxon>Dikarya</taxon>
        <taxon>Ascomycota</taxon>
        <taxon>Pezizomycotina</taxon>
        <taxon>Sordariomycetes</taxon>
        <taxon>Sordariomycetidae</taxon>
        <taxon>Thyridiales</taxon>
        <taxon>Thyridiaceae</taxon>
        <taxon>Thyridium</taxon>
    </lineage>
</organism>
<dbReference type="RefSeq" id="XP_030994501.1">
    <property type="nucleotide sequence ID" value="XM_031141328.1"/>
</dbReference>
<evidence type="ECO:0000313" key="2">
    <source>
        <dbReference type="EMBL" id="TPX12790.1"/>
    </source>
</evidence>
<dbReference type="EMBL" id="SKBQ01000039">
    <property type="protein sequence ID" value="TPX12790.1"/>
    <property type="molecule type" value="Genomic_DNA"/>
</dbReference>
<dbReference type="SUPFAM" id="SSF56112">
    <property type="entry name" value="Protein kinase-like (PK-like)"/>
    <property type="match status" value="1"/>
</dbReference>
<name>A0A507B831_9PEZI</name>
<dbReference type="InterPro" id="IPR011009">
    <property type="entry name" value="Kinase-like_dom_sf"/>
</dbReference>
<dbReference type="Gene3D" id="3.90.1200.10">
    <property type="match status" value="1"/>
</dbReference>
<dbReference type="InterPro" id="IPR051678">
    <property type="entry name" value="AGP_Transferase"/>
</dbReference>
<reference evidence="2 3" key="1">
    <citation type="submission" date="2019-06" db="EMBL/GenBank/DDBJ databases">
        <title>Draft genome sequence of the filamentous fungus Phialemoniopsis curvata isolated from diesel fuel.</title>
        <authorList>
            <person name="Varaljay V.A."/>
            <person name="Lyon W.J."/>
            <person name="Crouch A.L."/>
            <person name="Drake C.E."/>
            <person name="Hollomon J.M."/>
            <person name="Nadeau L.J."/>
            <person name="Nunn H.S."/>
            <person name="Stevenson B.S."/>
            <person name="Bojanowski C.L."/>
            <person name="Crookes-Goodson W.J."/>
        </authorList>
    </citation>
    <scope>NUCLEOTIDE SEQUENCE [LARGE SCALE GENOMIC DNA]</scope>
    <source>
        <strain evidence="2 3">D216</strain>
    </source>
</reference>
<comment type="caution">
    <text evidence="2">The sequence shown here is derived from an EMBL/GenBank/DDBJ whole genome shotgun (WGS) entry which is preliminary data.</text>
</comment>
<feature type="domain" description="Aminoglycoside phosphotransferase" evidence="1">
    <location>
        <begin position="181"/>
        <end position="405"/>
    </location>
</feature>
<dbReference type="InterPro" id="IPR002575">
    <property type="entry name" value="Aminoglycoside_PTrfase"/>
</dbReference>
<sequence>MKLNTTPRLLELVLRSLEEIIKPELQTPAARETLSHIIITIIDLLKRVGPTKRLLYDCVRQGEELYKEILSELDEKNPAEVREVGAESFDALAAHHEELTERLTKACEKLCMVHPTSPESLALQEQAAHWELSYYRALPSELPNNLPSNSNSNAKSDVLSKEAFEHFMIAERGPIKVTRFEVLPGGFGKETYMATILHPGGRIEELVIRKDSRHPIQQHRTFQLELEFHLVSAVHKAGFPSQKPLELALNFPGVEQTFYTMPRSAGKAPGTWLDGHKEKISENILLEMAELLAKLHSIPLQHFTEFLEKYDTLDTMTETVEDRYRRNLQGWKEYVREVEHPPSPVLVWMFSWLDQNIPGDKRKPVLTHGDYAVHNMLATEDDKIVTVLDWDCADFGAPEQDIAYVRPHIEPHMNFDKFLTHYRACGGRELDEDHMAFYGVWSTLRLVMGGLRGALNLQEGLTHDLRYIQVEQGFHSGLMGLALAHASKMRTVDAVQR</sequence>
<dbReference type="PANTHER" id="PTHR21310">
    <property type="entry name" value="AMINOGLYCOSIDE PHOSPHOTRANSFERASE-RELATED-RELATED"/>
    <property type="match status" value="1"/>
</dbReference>
<dbReference type="STRING" id="1093900.A0A507B831"/>
<dbReference type="InParanoid" id="A0A507B831"/>
<accession>A0A507B831</accession>
<gene>
    <name evidence="2" type="ORF">E0L32_006670</name>
</gene>
<proteinExistence type="predicted"/>
<evidence type="ECO:0000313" key="3">
    <source>
        <dbReference type="Proteomes" id="UP000319257"/>
    </source>
</evidence>
<dbReference type="GeneID" id="41974117"/>
<evidence type="ECO:0000259" key="1">
    <source>
        <dbReference type="Pfam" id="PF01636"/>
    </source>
</evidence>
<dbReference type="AlphaFoldDB" id="A0A507B831"/>